<feature type="compositionally biased region" description="Basic and acidic residues" evidence="1">
    <location>
        <begin position="99"/>
        <end position="108"/>
    </location>
</feature>
<evidence type="ECO:0000313" key="3">
    <source>
        <dbReference type="Proteomes" id="UP000823775"/>
    </source>
</evidence>
<proteinExistence type="predicted"/>
<sequence length="157" mass="18538">MNFRFNPESMNIIPLWVKFPTLPVGYWSIEALSKLASLIDTPEEVIHQTIDYDWRSKFCMGSIQIRHDKTNCWKNKPPQLEEEQREAVPKKKKKRTRSRREFRQEWQKRPTTQPAMDEPSEIVPVVEQLATETVPVSTPFETNSQLESASRNQWSHL</sequence>
<protein>
    <recommendedName>
        <fullName evidence="4">DUF4283 domain-containing protein</fullName>
    </recommendedName>
</protein>
<comment type="caution">
    <text evidence="2">The sequence shown here is derived from an EMBL/GenBank/DDBJ whole genome shotgun (WGS) entry which is preliminary data.</text>
</comment>
<name>A0ABS8RZ15_DATST</name>
<keyword evidence="3" id="KW-1185">Reference proteome</keyword>
<feature type="region of interest" description="Disordered" evidence="1">
    <location>
        <begin position="71"/>
        <end position="157"/>
    </location>
</feature>
<dbReference type="Proteomes" id="UP000823775">
    <property type="component" value="Unassembled WGS sequence"/>
</dbReference>
<evidence type="ECO:0000256" key="1">
    <source>
        <dbReference type="SAM" id="MobiDB-lite"/>
    </source>
</evidence>
<dbReference type="EMBL" id="JACEIK010000194">
    <property type="protein sequence ID" value="MCD7452080.1"/>
    <property type="molecule type" value="Genomic_DNA"/>
</dbReference>
<feature type="compositionally biased region" description="Polar residues" evidence="1">
    <location>
        <begin position="130"/>
        <end position="157"/>
    </location>
</feature>
<organism evidence="2 3">
    <name type="scientific">Datura stramonium</name>
    <name type="common">Jimsonweed</name>
    <name type="synonym">Common thornapple</name>
    <dbReference type="NCBI Taxonomy" id="4076"/>
    <lineage>
        <taxon>Eukaryota</taxon>
        <taxon>Viridiplantae</taxon>
        <taxon>Streptophyta</taxon>
        <taxon>Embryophyta</taxon>
        <taxon>Tracheophyta</taxon>
        <taxon>Spermatophyta</taxon>
        <taxon>Magnoliopsida</taxon>
        <taxon>eudicotyledons</taxon>
        <taxon>Gunneridae</taxon>
        <taxon>Pentapetalae</taxon>
        <taxon>asterids</taxon>
        <taxon>lamiids</taxon>
        <taxon>Solanales</taxon>
        <taxon>Solanaceae</taxon>
        <taxon>Solanoideae</taxon>
        <taxon>Datureae</taxon>
        <taxon>Datura</taxon>
    </lineage>
</organism>
<reference evidence="2 3" key="1">
    <citation type="journal article" date="2021" name="BMC Genomics">
        <title>Datura genome reveals duplications of psychoactive alkaloid biosynthetic genes and high mutation rate following tissue culture.</title>
        <authorList>
            <person name="Rajewski A."/>
            <person name="Carter-House D."/>
            <person name="Stajich J."/>
            <person name="Litt A."/>
        </authorList>
    </citation>
    <scope>NUCLEOTIDE SEQUENCE [LARGE SCALE GENOMIC DNA]</scope>
    <source>
        <strain evidence="2">AR-01</strain>
    </source>
</reference>
<accession>A0ABS8RZ15</accession>
<gene>
    <name evidence="2" type="ORF">HAX54_014920</name>
</gene>
<evidence type="ECO:0000313" key="2">
    <source>
        <dbReference type="EMBL" id="MCD7452080.1"/>
    </source>
</evidence>
<evidence type="ECO:0008006" key="4">
    <source>
        <dbReference type="Google" id="ProtNLM"/>
    </source>
</evidence>